<feature type="binding site" evidence="10">
    <location>
        <position position="199"/>
    </location>
    <ligand>
        <name>UDP-N-acetyl-alpha-D-glucosamine</name>
        <dbReference type="ChEBI" id="CHEBI:57705"/>
    </ligand>
</feature>
<evidence type="ECO:0000313" key="13">
    <source>
        <dbReference type="EMBL" id="KCZ91281.1"/>
    </source>
</evidence>
<evidence type="ECO:0000259" key="12">
    <source>
        <dbReference type="Pfam" id="PF04101"/>
    </source>
</evidence>
<reference evidence="13 14" key="1">
    <citation type="journal article" date="2014" name="Antonie Van Leeuwenhoek">
        <title>Hyphomonas beringensis sp. nov. and Hyphomonas chukchiensis sp. nov., isolated from surface seawater of the Bering Sea and Chukchi Sea.</title>
        <authorList>
            <person name="Li C."/>
            <person name="Lai Q."/>
            <person name="Li G."/>
            <person name="Dong C."/>
            <person name="Wang J."/>
            <person name="Liao Y."/>
            <person name="Shao Z."/>
        </authorList>
    </citation>
    <scope>NUCLEOTIDE SEQUENCE [LARGE SCALE GENOMIC DNA]</scope>
    <source>
        <strain evidence="13 14">VP2</strain>
    </source>
</reference>
<keyword evidence="3 10" id="KW-0328">Glycosyltransferase</keyword>
<organism evidence="13 14">
    <name type="scientific">Hyphomonas jannaschiana VP2</name>
    <dbReference type="NCBI Taxonomy" id="1280952"/>
    <lineage>
        <taxon>Bacteria</taxon>
        <taxon>Pseudomonadati</taxon>
        <taxon>Pseudomonadota</taxon>
        <taxon>Alphaproteobacteria</taxon>
        <taxon>Hyphomonadales</taxon>
        <taxon>Hyphomonadaceae</taxon>
        <taxon>Hyphomonas</taxon>
    </lineage>
</organism>
<sequence>MADETNEEPGGKLVIIAAGGTGGHMFPARAFADEMRRRGWRVGLISDSRGLHYASDFPAEWKEEVFAASPNFRKPWTLPGAFLKIQAGIGMAKRIMKEKQPALVAGFGGYPAFPALAAAKARKVPILIHEQNSVLGRVNRNMAPNAVVIASGFDRLDRLPKGKPHKAVGNPVRAPILAVRDQPYPPTDGKLTILVTGGSQGSQIIGESVPLAIANHIPAPLRARLKVIQQVRAEQLEKVKAIYDKVMVEAELAPFFSDMPEKLAAAHLVIARSGAGTVSELAAVGRPSILIPLAIAMDDHQAANAEALTDVGAADMILEANLYPALLGELIAARLSDADELKQRAEAAKNSAKVTAAGDLADLAEAVALH</sequence>
<feature type="binding site" evidence="10">
    <location>
        <begin position="21"/>
        <end position="23"/>
    </location>
    <ligand>
        <name>UDP-N-acetyl-alpha-D-glucosamine</name>
        <dbReference type="ChEBI" id="CHEBI:57705"/>
    </ligand>
</feature>
<dbReference type="SUPFAM" id="SSF53756">
    <property type="entry name" value="UDP-Glycosyltransferase/glycogen phosphorylase"/>
    <property type="match status" value="1"/>
</dbReference>
<dbReference type="EMBL" id="ARYJ01000001">
    <property type="protein sequence ID" value="KCZ91281.1"/>
    <property type="molecule type" value="Genomic_DNA"/>
</dbReference>
<comment type="catalytic activity">
    <reaction evidence="10">
        <text>di-trans,octa-cis-undecaprenyl diphospho-N-acetyl-alpha-D-muramoyl-L-alanyl-D-glutamyl-meso-2,6-diaminopimeloyl-D-alanyl-D-alanine + UDP-N-acetyl-alpha-D-glucosamine = di-trans,octa-cis-undecaprenyl diphospho-[N-acetyl-alpha-D-glucosaminyl-(1-&gt;4)]-N-acetyl-alpha-D-muramoyl-L-alanyl-D-glutamyl-meso-2,6-diaminopimeloyl-D-alanyl-D-alanine + UDP + H(+)</text>
        <dbReference type="Rhea" id="RHEA:31227"/>
        <dbReference type="ChEBI" id="CHEBI:15378"/>
        <dbReference type="ChEBI" id="CHEBI:57705"/>
        <dbReference type="ChEBI" id="CHEBI:58223"/>
        <dbReference type="ChEBI" id="CHEBI:61387"/>
        <dbReference type="ChEBI" id="CHEBI:61388"/>
        <dbReference type="EC" id="2.4.1.227"/>
    </reaction>
</comment>
<comment type="similarity">
    <text evidence="10">Belongs to the glycosyltransferase 28 family. MurG subfamily.</text>
</comment>
<dbReference type="GO" id="GO:0050511">
    <property type="term" value="F:undecaprenyldiphospho-muramoylpentapeptide beta-N-acetylglucosaminyltransferase activity"/>
    <property type="evidence" value="ECO:0007669"/>
    <property type="project" value="UniProtKB-UniRule"/>
</dbReference>
<evidence type="ECO:0000256" key="6">
    <source>
        <dbReference type="ARBA" id="ARBA00022984"/>
    </source>
</evidence>
<dbReference type="GO" id="GO:0051301">
    <property type="term" value="P:cell division"/>
    <property type="evidence" value="ECO:0007669"/>
    <property type="project" value="UniProtKB-KW"/>
</dbReference>
<evidence type="ECO:0000256" key="9">
    <source>
        <dbReference type="ARBA" id="ARBA00023316"/>
    </source>
</evidence>
<dbReference type="eggNOG" id="COG0707">
    <property type="taxonomic scope" value="Bacteria"/>
</dbReference>
<name>A0A059FL68_9PROT</name>
<evidence type="ECO:0000256" key="5">
    <source>
        <dbReference type="ARBA" id="ARBA00022960"/>
    </source>
</evidence>
<dbReference type="PANTHER" id="PTHR21015:SF22">
    <property type="entry name" value="GLYCOSYLTRANSFERASE"/>
    <property type="match status" value="1"/>
</dbReference>
<dbReference type="Pfam" id="PF04101">
    <property type="entry name" value="Glyco_tran_28_C"/>
    <property type="match status" value="1"/>
</dbReference>
<feature type="domain" description="Glycosyl transferase family 28 C-terminal" evidence="12">
    <location>
        <begin position="192"/>
        <end position="354"/>
    </location>
</feature>
<evidence type="ECO:0000256" key="1">
    <source>
        <dbReference type="ARBA" id="ARBA00022475"/>
    </source>
</evidence>
<dbReference type="OrthoDB" id="9808936at2"/>
<dbReference type="STRING" id="1280952.HJA_02045"/>
<keyword evidence="9 10" id="KW-0961">Cell wall biogenesis/degradation</keyword>
<dbReference type="NCBIfam" id="TIGR01133">
    <property type="entry name" value="murG"/>
    <property type="match status" value="1"/>
</dbReference>
<evidence type="ECO:0000313" key="14">
    <source>
        <dbReference type="Proteomes" id="UP000024816"/>
    </source>
</evidence>
<dbReference type="HAMAP" id="MF_00033">
    <property type="entry name" value="MurG"/>
    <property type="match status" value="1"/>
</dbReference>
<keyword evidence="1 10" id="KW-1003">Cell membrane</keyword>
<dbReference type="RefSeq" id="WP_035577504.1">
    <property type="nucleotide sequence ID" value="NZ_ARYJ01000001.1"/>
</dbReference>
<dbReference type="PATRIC" id="fig|1280952.3.peg.415"/>
<dbReference type="GO" id="GO:0005975">
    <property type="term" value="P:carbohydrate metabolic process"/>
    <property type="evidence" value="ECO:0007669"/>
    <property type="project" value="InterPro"/>
</dbReference>
<dbReference type="Gene3D" id="3.40.50.2000">
    <property type="entry name" value="Glycogen Phosphorylase B"/>
    <property type="match status" value="2"/>
</dbReference>
<keyword evidence="6 10" id="KW-0573">Peptidoglycan synthesis</keyword>
<dbReference type="GO" id="GO:0009252">
    <property type="term" value="P:peptidoglycan biosynthetic process"/>
    <property type="evidence" value="ECO:0007669"/>
    <property type="project" value="UniProtKB-UniRule"/>
</dbReference>
<dbReference type="AlphaFoldDB" id="A0A059FL68"/>
<protein>
    <recommendedName>
        <fullName evidence="10">UDP-N-acetylglucosamine--N-acetylmuramyl-(pentapeptide) pyrophosphoryl-undecaprenol N-acetylglucosamine transferase</fullName>
        <ecNumber evidence="10">2.4.1.227</ecNumber>
    </recommendedName>
    <alternativeName>
        <fullName evidence="10">Undecaprenyl-PP-MurNAc-pentapeptide-UDPGlcNAc GlcNAc transferase</fullName>
    </alternativeName>
</protein>
<keyword evidence="8 10" id="KW-0131">Cell cycle</keyword>
<dbReference type="InterPro" id="IPR004276">
    <property type="entry name" value="GlycoTrans_28_N"/>
</dbReference>
<dbReference type="Proteomes" id="UP000024816">
    <property type="component" value="Unassembled WGS sequence"/>
</dbReference>
<dbReference type="CDD" id="cd03785">
    <property type="entry name" value="GT28_MurG"/>
    <property type="match status" value="1"/>
</dbReference>
<accession>A0A059FL68</accession>
<comment type="caution">
    <text evidence="10">Lacks conserved residue(s) required for the propagation of feature annotation.</text>
</comment>
<evidence type="ECO:0000256" key="7">
    <source>
        <dbReference type="ARBA" id="ARBA00023136"/>
    </source>
</evidence>
<gene>
    <name evidence="10 13" type="primary">murG</name>
    <name evidence="13" type="ORF">HJA_02045</name>
</gene>
<comment type="function">
    <text evidence="10">Cell wall formation. Catalyzes the transfer of a GlcNAc subunit on undecaprenyl-pyrophosphoryl-MurNAc-pentapeptide (lipid intermediate I) to form undecaprenyl-pyrophosphoryl-MurNAc-(pentapeptide)GlcNAc (lipid intermediate II).</text>
</comment>
<feature type="domain" description="Glycosyltransferase family 28 N-terminal" evidence="11">
    <location>
        <begin position="14"/>
        <end position="145"/>
    </location>
</feature>
<feature type="binding site" evidence="10">
    <location>
        <position position="132"/>
    </location>
    <ligand>
        <name>UDP-N-acetyl-alpha-D-glucosamine</name>
        <dbReference type="ChEBI" id="CHEBI:57705"/>
    </ligand>
</feature>
<dbReference type="GO" id="GO:0005886">
    <property type="term" value="C:plasma membrane"/>
    <property type="evidence" value="ECO:0007669"/>
    <property type="project" value="UniProtKB-SubCell"/>
</dbReference>
<keyword evidence="7 10" id="KW-0472">Membrane</keyword>
<dbReference type="InterPro" id="IPR007235">
    <property type="entry name" value="Glyco_trans_28_C"/>
</dbReference>
<dbReference type="UniPathway" id="UPA00219"/>
<keyword evidence="4 10" id="KW-0808">Transferase</keyword>
<dbReference type="EC" id="2.4.1.227" evidence="10"/>
<evidence type="ECO:0000256" key="3">
    <source>
        <dbReference type="ARBA" id="ARBA00022676"/>
    </source>
</evidence>
<dbReference type="PANTHER" id="PTHR21015">
    <property type="entry name" value="UDP-N-ACETYLGLUCOSAMINE--N-ACETYLMURAMYL-(PENTAPEPTIDE) PYROPHOSPHORYL-UNDECAPRENOL N-ACETYLGLUCOSAMINE TRANSFERASE 1"/>
    <property type="match status" value="1"/>
</dbReference>
<comment type="pathway">
    <text evidence="10">Cell wall biogenesis; peptidoglycan biosynthesis.</text>
</comment>
<evidence type="ECO:0000256" key="4">
    <source>
        <dbReference type="ARBA" id="ARBA00022679"/>
    </source>
</evidence>
<keyword evidence="5 10" id="KW-0133">Cell shape</keyword>
<evidence type="ECO:0000256" key="8">
    <source>
        <dbReference type="ARBA" id="ARBA00023306"/>
    </source>
</evidence>
<dbReference type="Pfam" id="PF03033">
    <property type="entry name" value="Glyco_transf_28"/>
    <property type="match status" value="1"/>
</dbReference>
<comment type="subcellular location">
    <subcellularLocation>
        <location evidence="10">Cell membrane</location>
        <topology evidence="10">Peripheral membrane protein</topology>
        <orientation evidence="10">Cytoplasmic side</orientation>
    </subcellularLocation>
</comment>
<feature type="binding site" evidence="10">
    <location>
        <position position="301"/>
    </location>
    <ligand>
        <name>UDP-N-acetyl-alpha-D-glucosamine</name>
        <dbReference type="ChEBI" id="CHEBI:57705"/>
    </ligand>
</feature>
<keyword evidence="2 10" id="KW-0132">Cell division</keyword>
<proteinExistence type="inferred from homology"/>
<dbReference type="GO" id="GO:0071555">
    <property type="term" value="P:cell wall organization"/>
    <property type="evidence" value="ECO:0007669"/>
    <property type="project" value="UniProtKB-KW"/>
</dbReference>
<dbReference type="InterPro" id="IPR006009">
    <property type="entry name" value="GlcNAc_MurG"/>
</dbReference>
<evidence type="ECO:0000256" key="10">
    <source>
        <dbReference type="HAMAP-Rule" id="MF_00033"/>
    </source>
</evidence>
<comment type="caution">
    <text evidence="13">The sequence shown here is derived from an EMBL/GenBank/DDBJ whole genome shotgun (WGS) entry which is preliminary data.</text>
</comment>
<dbReference type="GO" id="GO:0051991">
    <property type="term" value="F:UDP-N-acetyl-D-glucosamine:N-acetylmuramoyl-L-alanyl-D-glutamyl-meso-2,6-diaminopimelyl-D-alanyl-D-alanine-diphosphoundecaprenol 4-beta-N-acetylglucosaminlytransferase activity"/>
    <property type="evidence" value="ECO:0007669"/>
    <property type="project" value="RHEA"/>
</dbReference>
<dbReference type="GO" id="GO:0008360">
    <property type="term" value="P:regulation of cell shape"/>
    <property type="evidence" value="ECO:0007669"/>
    <property type="project" value="UniProtKB-KW"/>
</dbReference>
<feature type="binding site" evidence="10">
    <location>
        <position position="173"/>
    </location>
    <ligand>
        <name>UDP-N-acetyl-alpha-D-glucosamine</name>
        <dbReference type="ChEBI" id="CHEBI:57705"/>
    </ligand>
</feature>
<evidence type="ECO:0000259" key="11">
    <source>
        <dbReference type="Pfam" id="PF03033"/>
    </source>
</evidence>
<evidence type="ECO:0000256" key="2">
    <source>
        <dbReference type="ARBA" id="ARBA00022618"/>
    </source>
</evidence>
<keyword evidence="14" id="KW-1185">Reference proteome</keyword>